<feature type="non-terminal residue" evidence="1">
    <location>
        <position position="1"/>
    </location>
</feature>
<gene>
    <name evidence="1" type="ORF">P153DRAFT_413812</name>
</gene>
<protein>
    <submittedName>
        <fullName evidence="1">Uncharacterized protein</fullName>
    </submittedName>
</protein>
<reference evidence="1" key="1">
    <citation type="journal article" date="2020" name="Stud. Mycol.">
        <title>101 Dothideomycetes genomes: a test case for predicting lifestyles and emergence of pathogens.</title>
        <authorList>
            <person name="Haridas S."/>
            <person name="Albert R."/>
            <person name="Binder M."/>
            <person name="Bloem J."/>
            <person name="Labutti K."/>
            <person name="Salamov A."/>
            <person name="Andreopoulos B."/>
            <person name="Baker S."/>
            <person name="Barry K."/>
            <person name="Bills G."/>
            <person name="Bluhm B."/>
            <person name="Cannon C."/>
            <person name="Castanera R."/>
            <person name="Culley D."/>
            <person name="Daum C."/>
            <person name="Ezra D."/>
            <person name="Gonzalez J."/>
            <person name="Henrissat B."/>
            <person name="Kuo A."/>
            <person name="Liang C."/>
            <person name="Lipzen A."/>
            <person name="Lutzoni F."/>
            <person name="Magnuson J."/>
            <person name="Mondo S."/>
            <person name="Nolan M."/>
            <person name="Ohm R."/>
            <person name="Pangilinan J."/>
            <person name="Park H.-J."/>
            <person name="Ramirez L."/>
            <person name="Alfaro M."/>
            <person name="Sun H."/>
            <person name="Tritt A."/>
            <person name="Yoshinaga Y."/>
            <person name="Zwiers L.-H."/>
            <person name="Turgeon B."/>
            <person name="Goodwin S."/>
            <person name="Spatafora J."/>
            <person name="Crous P."/>
            <person name="Grigoriev I."/>
        </authorList>
    </citation>
    <scope>NUCLEOTIDE SEQUENCE</scope>
    <source>
        <strain evidence="1">CBS 119687</strain>
    </source>
</reference>
<name>A0A6A5ZWB5_9PLEO</name>
<dbReference type="OrthoDB" id="2387577at2759"/>
<dbReference type="Proteomes" id="UP000799771">
    <property type="component" value="Unassembled WGS sequence"/>
</dbReference>
<organism evidence="1 2">
    <name type="scientific">Dothidotthia symphoricarpi CBS 119687</name>
    <dbReference type="NCBI Taxonomy" id="1392245"/>
    <lineage>
        <taxon>Eukaryota</taxon>
        <taxon>Fungi</taxon>
        <taxon>Dikarya</taxon>
        <taxon>Ascomycota</taxon>
        <taxon>Pezizomycotina</taxon>
        <taxon>Dothideomycetes</taxon>
        <taxon>Pleosporomycetidae</taxon>
        <taxon>Pleosporales</taxon>
        <taxon>Dothidotthiaceae</taxon>
        <taxon>Dothidotthia</taxon>
    </lineage>
</organism>
<dbReference type="AlphaFoldDB" id="A0A6A5ZWB5"/>
<sequence>LIYIVLLTRGFLPWRPTAVISTTWRKNYFFKQIFKVCWECTKRCKSVALFWLLNPSSG</sequence>
<keyword evidence="2" id="KW-1185">Reference proteome</keyword>
<accession>A0A6A5ZWB5</accession>
<evidence type="ECO:0000313" key="1">
    <source>
        <dbReference type="EMBL" id="KAF2123335.1"/>
    </source>
</evidence>
<proteinExistence type="predicted"/>
<evidence type="ECO:0000313" key="2">
    <source>
        <dbReference type="Proteomes" id="UP000799771"/>
    </source>
</evidence>
<dbReference type="EMBL" id="ML977529">
    <property type="protein sequence ID" value="KAF2123335.1"/>
    <property type="molecule type" value="Genomic_DNA"/>
</dbReference>